<evidence type="ECO:0000256" key="1">
    <source>
        <dbReference type="SAM" id="MobiDB-lite"/>
    </source>
</evidence>
<dbReference type="AlphaFoldDB" id="A0A7R7DUB5"/>
<sequence>MTDPERPHPDTDAVDQPAHDPIPAPNASPAPAPSPAPNASPAPAPSPAPASSVAPDAPPAPHAAPAPDARAAAGASVGSPAPDDPAAPDTPAAGDASAAPAEADGSPALDAATAPDAVSAADAASAADAVSAADAAGAPDAPAVPDAPAGGDAPAAAKTPAADASPTPPAPGTGAPSVPAGPPAPPGAPVPPPGAPVSPSDGAVPPSGGAVPPAAPASLAGPAGPAGPAAPAGPTYGPPVPAGAAGPFVPSASALPGGPETPAGMPVPGATEPPPGIMIGLPGDPQTATLPPGYLPVPPAPRRRRRWPWVAGAVALLLVLGAVGVPLYQRLTRATPTEQVQAALLALRHAPAIRLTGESITPEGATQRLALSLDGKRAYGKAQDAAGSADVLVQHGITYLRGDRSWWRTVDSTTALYLADHWSTQTSGLSVDPTKLTPAALAKYLGKGLRAIADPETHAVPAGARYPQTLGGTAVSPYRLPNGSVVFVTADTPYRLVGIDRGPGMVDGGYLDLTVATLTKGAFGKAANKYAGGLGDADPKEPAHYDASYHNDKVGECDPYSCTLSALVTADSGSTGKTGHAIGVFTSDENGKHIIGTCVAKLPSIKPGHSGRTSCTTTSSAWTRWVMGAHNGSHYWFWLVVFDPGLAGDHPTQAVTLLTSGISVENMYSDGSPLTQSEDLLGMADHLIAVGGWKGSAAVSAAMSISDAGALGVLQPLVMADRVALDPDTFPDWFGTAQLPAAIAAKERAAAGSRKLALGSWTDPDGTIVKADLIDVSAKATVTTGQVATTSRTRTDIEHAADRARKGAVPDGFGRQLRITASPRSALYWSSAKDVAAGLRAAGLTPAMLHGIRRIRVVTGFGTATLTPNQLHK</sequence>
<proteinExistence type="predicted"/>
<dbReference type="PANTHER" id="PTHR13361:SF1">
    <property type="entry name" value="WW DOMAIN-BINDING PROTEIN 11"/>
    <property type="match status" value="1"/>
</dbReference>
<protein>
    <submittedName>
        <fullName evidence="2">Uncharacterized protein</fullName>
    </submittedName>
</protein>
<organism evidence="2 3">
    <name type="scientific">Actinocatenispora thailandica</name>
    <dbReference type="NCBI Taxonomy" id="227318"/>
    <lineage>
        <taxon>Bacteria</taxon>
        <taxon>Bacillati</taxon>
        <taxon>Actinomycetota</taxon>
        <taxon>Actinomycetes</taxon>
        <taxon>Micromonosporales</taxon>
        <taxon>Micromonosporaceae</taxon>
        <taxon>Actinocatenispora</taxon>
    </lineage>
</organism>
<feature type="region of interest" description="Disordered" evidence="1">
    <location>
        <begin position="1"/>
        <end position="115"/>
    </location>
</feature>
<name>A0A7R7DUB5_9ACTN</name>
<feature type="compositionally biased region" description="Low complexity" evidence="1">
    <location>
        <begin position="65"/>
        <end position="81"/>
    </location>
</feature>
<reference evidence="2 3" key="1">
    <citation type="submission" date="2020-08" db="EMBL/GenBank/DDBJ databases">
        <title>Whole genome shotgun sequence of Actinocatenispora thailandica NBRC 105041.</title>
        <authorList>
            <person name="Komaki H."/>
            <person name="Tamura T."/>
        </authorList>
    </citation>
    <scope>NUCLEOTIDE SEQUENCE [LARGE SCALE GENOMIC DNA]</scope>
    <source>
        <strain evidence="2 3">NBRC 105041</strain>
    </source>
</reference>
<feature type="compositionally biased region" description="Pro residues" evidence="1">
    <location>
        <begin position="179"/>
        <end position="196"/>
    </location>
</feature>
<feature type="region of interest" description="Disordered" evidence="1">
    <location>
        <begin position="247"/>
        <end position="287"/>
    </location>
</feature>
<accession>A0A7R7DUB5</accession>
<dbReference type="Proteomes" id="UP000611640">
    <property type="component" value="Chromosome"/>
</dbReference>
<feature type="compositionally biased region" description="Low complexity" evidence="1">
    <location>
        <begin position="137"/>
        <end position="165"/>
    </location>
</feature>
<dbReference type="KEGG" id="atl:Athai_54660"/>
<feature type="compositionally biased region" description="Low complexity" evidence="1">
    <location>
        <begin position="197"/>
        <end position="235"/>
    </location>
</feature>
<keyword evidence="3" id="KW-1185">Reference proteome</keyword>
<gene>
    <name evidence="2" type="ORF">Athai_54660</name>
</gene>
<feature type="compositionally biased region" description="Low complexity" evidence="1">
    <location>
        <begin position="87"/>
        <end position="115"/>
    </location>
</feature>
<feature type="region of interest" description="Disordered" evidence="1">
    <location>
        <begin position="137"/>
        <end position="235"/>
    </location>
</feature>
<evidence type="ECO:0000313" key="2">
    <source>
        <dbReference type="EMBL" id="BCJ37963.1"/>
    </source>
</evidence>
<feature type="compositionally biased region" description="Basic and acidic residues" evidence="1">
    <location>
        <begin position="1"/>
        <end position="11"/>
    </location>
</feature>
<dbReference type="PANTHER" id="PTHR13361">
    <property type="entry name" value="WW DOMAIN-BINDING PROTEIN 11"/>
    <property type="match status" value="1"/>
</dbReference>
<evidence type="ECO:0000313" key="3">
    <source>
        <dbReference type="Proteomes" id="UP000611640"/>
    </source>
</evidence>
<dbReference type="EMBL" id="AP023355">
    <property type="protein sequence ID" value="BCJ37963.1"/>
    <property type="molecule type" value="Genomic_DNA"/>
</dbReference>
<feature type="compositionally biased region" description="Pro residues" evidence="1">
    <location>
        <begin position="20"/>
        <end position="48"/>
    </location>
</feature>